<accession>C7NQN7</accession>
<dbReference type="InterPro" id="IPR000740">
    <property type="entry name" value="GrpE"/>
</dbReference>
<evidence type="ECO:0000256" key="7">
    <source>
        <dbReference type="SAM" id="MobiDB-lite"/>
    </source>
</evidence>
<dbReference type="PANTHER" id="PTHR21237">
    <property type="entry name" value="GRPE PROTEIN"/>
    <property type="match status" value="1"/>
</dbReference>
<feature type="coiled-coil region" evidence="6">
    <location>
        <begin position="43"/>
        <end position="105"/>
    </location>
</feature>
<proteinExistence type="inferred from homology"/>
<dbReference type="CDD" id="cd00446">
    <property type="entry name" value="GrpE"/>
    <property type="match status" value="1"/>
</dbReference>
<gene>
    <name evidence="3" type="primary">grpE</name>
    <name evidence="8" type="ordered locus">Huta_0309</name>
</gene>
<dbReference type="Proteomes" id="UP000002071">
    <property type="component" value="Chromosome"/>
</dbReference>
<dbReference type="SUPFAM" id="SSF51064">
    <property type="entry name" value="Head domain of nucleotide exchange factor GrpE"/>
    <property type="match status" value="1"/>
</dbReference>
<sequence>MTETEQDDDSAGRAQPDEEGEPTDEQIAALREEQLETVREADAEALADELAAHRLKIERLESELADLEETVEGKDEEIEDLTSRLKRKQADFQNYKKRMKQKREDEKQRATEDLVERLLDVRDNLRRALDQDDVADLRDGVKSTLSQFETELDRENVTSIEPEPGDEVDPERHEVLVRMDSPQPDGTIAEVHRPGYEMAGKVIRTAQVAVSDGQSGDETVSETTESDESESSGK</sequence>
<evidence type="ECO:0000313" key="9">
    <source>
        <dbReference type="Proteomes" id="UP000002071"/>
    </source>
</evidence>
<dbReference type="PRINTS" id="PR00773">
    <property type="entry name" value="GRPEPROTEIN"/>
</dbReference>
<keyword evidence="3" id="KW-0963">Cytoplasm</keyword>
<dbReference type="PANTHER" id="PTHR21237:SF23">
    <property type="entry name" value="GRPE PROTEIN HOMOLOG, MITOCHONDRIAL"/>
    <property type="match status" value="1"/>
</dbReference>
<dbReference type="InterPro" id="IPR013805">
    <property type="entry name" value="GrpE_CC"/>
</dbReference>
<dbReference type="OrthoDB" id="372230at2157"/>
<dbReference type="eggNOG" id="arCOG04772">
    <property type="taxonomic scope" value="Archaea"/>
</dbReference>
<evidence type="ECO:0000313" key="8">
    <source>
        <dbReference type="EMBL" id="ACV10496.1"/>
    </source>
</evidence>
<dbReference type="GO" id="GO:0042803">
    <property type="term" value="F:protein homodimerization activity"/>
    <property type="evidence" value="ECO:0007669"/>
    <property type="project" value="InterPro"/>
</dbReference>
<dbReference type="Pfam" id="PF01025">
    <property type="entry name" value="GrpE"/>
    <property type="match status" value="1"/>
</dbReference>
<dbReference type="GeneID" id="8382573"/>
<organism evidence="8 9">
    <name type="scientific">Halorhabdus utahensis (strain DSM 12940 / JCM 11049 / AX-2)</name>
    <dbReference type="NCBI Taxonomy" id="519442"/>
    <lineage>
        <taxon>Archaea</taxon>
        <taxon>Methanobacteriati</taxon>
        <taxon>Methanobacteriota</taxon>
        <taxon>Stenosarchaea group</taxon>
        <taxon>Halobacteria</taxon>
        <taxon>Halobacteriales</taxon>
        <taxon>Haloarculaceae</taxon>
        <taxon>Halorhabdus</taxon>
    </lineage>
</organism>
<feature type="compositionally biased region" description="Acidic residues" evidence="7">
    <location>
        <begin position="224"/>
        <end position="234"/>
    </location>
</feature>
<comment type="similarity">
    <text evidence="1 3 5">Belongs to the GrpE family.</text>
</comment>
<dbReference type="GO" id="GO:0051087">
    <property type="term" value="F:protein-folding chaperone binding"/>
    <property type="evidence" value="ECO:0007669"/>
    <property type="project" value="InterPro"/>
</dbReference>
<dbReference type="HAMAP" id="MF_01151">
    <property type="entry name" value="GrpE"/>
    <property type="match status" value="1"/>
</dbReference>
<evidence type="ECO:0000256" key="2">
    <source>
        <dbReference type="ARBA" id="ARBA00023186"/>
    </source>
</evidence>
<keyword evidence="6" id="KW-0175">Coiled coil</keyword>
<comment type="function">
    <text evidence="3 4">Participates actively in the response to hyperosmotic and heat shock by preventing the aggregation of stress-denatured proteins, in association with DnaK and GrpE. It is the nucleotide exchange factor for DnaK and may function as a thermosensor. Unfolded proteins bind initially to DnaJ; upon interaction with the DnaJ-bound protein, DnaK hydrolyzes its bound ATP, resulting in the formation of a stable complex. GrpE releases ADP from DnaK; ATP binding to DnaK triggers the release of the substrate protein, thus completing the reaction cycle. Several rounds of ATP-dependent interactions between DnaJ, DnaK and GrpE are required for fully efficient folding.</text>
</comment>
<evidence type="ECO:0000256" key="1">
    <source>
        <dbReference type="ARBA" id="ARBA00009054"/>
    </source>
</evidence>
<evidence type="ECO:0000256" key="5">
    <source>
        <dbReference type="RuleBase" id="RU004478"/>
    </source>
</evidence>
<feature type="region of interest" description="Disordered" evidence="7">
    <location>
        <begin position="208"/>
        <end position="234"/>
    </location>
</feature>
<reference evidence="8 9" key="1">
    <citation type="journal article" date="2009" name="Stand. Genomic Sci.">
        <title>Complete genome sequence of Halorhabdus utahensis type strain (AX-2).</title>
        <authorList>
            <person name="Anderson I."/>
            <person name="Tindall B.J."/>
            <person name="Pomrenke H."/>
            <person name="Goker M."/>
            <person name="Lapidus A."/>
            <person name="Nolan M."/>
            <person name="Copeland A."/>
            <person name="Glavina Del Rio T."/>
            <person name="Chen F."/>
            <person name="Tice H."/>
            <person name="Cheng J.F."/>
            <person name="Lucas S."/>
            <person name="Chertkov O."/>
            <person name="Bruce D."/>
            <person name="Brettin T."/>
            <person name="Detter J.C."/>
            <person name="Han C."/>
            <person name="Goodwin L."/>
            <person name="Land M."/>
            <person name="Hauser L."/>
            <person name="Chang Y.J."/>
            <person name="Jeffries C.D."/>
            <person name="Pitluck S."/>
            <person name="Pati A."/>
            <person name="Mavromatis K."/>
            <person name="Ivanova N."/>
            <person name="Ovchinnikova G."/>
            <person name="Chen A."/>
            <person name="Palaniappan K."/>
            <person name="Chain P."/>
            <person name="Rohde M."/>
            <person name="Bristow J."/>
            <person name="Eisen J.A."/>
            <person name="Markowitz V."/>
            <person name="Hugenholtz P."/>
            <person name="Kyrpides N.C."/>
            <person name="Klenk H.P."/>
        </authorList>
    </citation>
    <scope>NUCLEOTIDE SEQUENCE [LARGE SCALE GENOMIC DNA]</scope>
    <source>
        <strain evidence="9">DSM 12940 / JCM 11049 / AX-2</strain>
    </source>
</reference>
<evidence type="ECO:0000256" key="6">
    <source>
        <dbReference type="SAM" id="Coils"/>
    </source>
</evidence>
<dbReference type="InterPro" id="IPR009012">
    <property type="entry name" value="GrpE_head"/>
</dbReference>
<feature type="region of interest" description="Disordered" evidence="7">
    <location>
        <begin position="148"/>
        <end position="171"/>
    </location>
</feature>
<keyword evidence="2 3" id="KW-0143">Chaperone</keyword>
<comment type="subcellular location">
    <subcellularLocation>
        <location evidence="3">Cytoplasm</location>
    </subcellularLocation>
</comment>
<dbReference type="GO" id="GO:0000774">
    <property type="term" value="F:adenyl-nucleotide exchange factor activity"/>
    <property type="evidence" value="ECO:0007669"/>
    <property type="project" value="InterPro"/>
</dbReference>
<dbReference type="PROSITE" id="PS01071">
    <property type="entry name" value="GRPE"/>
    <property type="match status" value="1"/>
</dbReference>
<comment type="subunit">
    <text evidence="3">Homodimer.</text>
</comment>
<dbReference type="SUPFAM" id="SSF58014">
    <property type="entry name" value="Coiled-coil domain of nucleotide exchange factor GrpE"/>
    <property type="match status" value="1"/>
</dbReference>
<evidence type="ECO:0000256" key="3">
    <source>
        <dbReference type="HAMAP-Rule" id="MF_01151"/>
    </source>
</evidence>
<keyword evidence="9" id="KW-1185">Reference proteome</keyword>
<evidence type="ECO:0000256" key="4">
    <source>
        <dbReference type="RuleBase" id="RU000639"/>
    </source>
</evidence>
<dbReference type="Gene3D" id="2.30.22.10">
    <property type="entry name" value="Head domain of nucleotide exchange factor GrpE"/>
    <property type="match status" value="1"/>
</dbReference>
<protein>
    <recommendedName>
        <fullName evidence="3 4">Protein GrpE</fullName>
    </recommendedName>
    <alternativeName>
        <fullName evidence="3">HSP-70 cofactor</fullName>
    </alternativeName>
</protein>
<name>C7NQN7_HALUD</name>
<dbReference type="EMBL" id="CP001687">
    <property type="protein sequence ID" value="ACV10496.1"/>
    <property type="molecule type" value="Genomic_DNA"/>
</dbReference>
<dbReference type="Gene3D" id="3.90.20.20">
    <property type="match status" value="1"/>
</dbReference>
<dbReference type="KEGG" id="hut:Huta_0309"/>
<dbReference type="GO" id="GO:0005737">
    <property type="term" value="C:cytoplasm"/>
    <property type="evidence" value="ECO:0007669"/>
    <property type="project" value="UniProtKB-SubCell"/>
</dbReference>
<dbReference type="GO" id="GO:0051082">
    <property type="term" value="F:unfolded protein binding"/>
    <property type="evidence" value="ECO:0007669"/>
    <property type="project" value="TreeGrafter"/>
</dbReference>
<dbReference type="HOGENOM" id="CLU_057217_3_0_2"/>
<dbReference type="AlphaFoldDB" id="C7NQN7"/>
<dbReference type="STRING" id="519442.Huta_0309"/>
<dbReference type="RefSeq" id="WP_012795373.1">
    <property type="nucleotide sequence ID" value="NC_013158.1"/>
</dbReference>
<feature type="region of interest" description="Disordered" evidence="7">
    <location>
        <begin position="1"/>
        <end position="25"/>
    </location>
</feature>
<dbReference type="GO" id="GO:0006457">
    <property type="term" value="P:protein folding"/>
    <property type="evidence" value="ECO:0007669"/>
    <property type="project" value="InterPro"/>
</dbReference>
<keyword evidence="3 4" id="KW-0346">Stress response</keyword>